<sequence>MDLEEIMEDYDLGRKMGSGSFGDIFKATNLRSGFIVALKLERRDVTNPQLLFEYYLYKNLSLGVGIPQVYQYRTTNMYNVMVMELLGSSLEEMFNLCQRRFSLKTVLMLAVQMLERLEFVHSHRYLHRDIKPENFVMGRGATSHRLYLIDFGLAIKYWDTVEDKHVQPKSGTRLTGTARYASINALRGGRQSRRDDIESLGYVLMYFLRGSLPWQGLVATSKQQKYEMITEMKLSTKAEDLCEGYPAQFYHFVAYSRDLAFDEEPYYENIRFSFMKLMNENRFINDMIYDWDILKKNILEAVNLREKKDQNEPQSKVEVE</sequence>
<gene>
    <name evidence="4" type="primary">LOC108011810</name>
</gene>
<dbReference type="PROSITE" id="PS50011">
    <property type="entry name" value="PROTEIN_KINASE_DOM"/>
    <property type="match status" value="1"/>
</dbReference>
<dbReference type="Proteomes" id="UP001652628">
    <property type="component" value="Chromosome 2L"/>
</dbReference>
<dbReference type="SUPFAM" id="SSF56112">
    <property type="entry name" value="Protein kinase-like (PK-like)"/>
    <property type="match status" value="1"/>
</dbReference>
<dbReference type="Gene3D" id="1.10.510.10">
    <property type="entry name" value="Transferase(Phosphotransferase) domain 1"/>
    <property type="match status" value="1"/>
</dbReference>
<dbReference type="CDD" id="cd14016">
    <property type="entry name" value="STKc_CK1"/>
    <property type="match status" value="1"/>
</dbReference>
<dbReference type="GO" id="GO:0005524">
    <property type="term" value="F:ATP binding"/>
    <property type="evidence" value="ECO:0007669"/>
    <property type="project" value="InterPro"/>
</dbReference>
<protein>
    <recommendedName>
        <fullName evidence="1">non-specific serine/threonine protein kinase</fullName>
        <ecNumber evidence="1">2.7.11.1</ecNumber>
    </recommendedName>
</protein>
<dbReference type="Pfam" id="PF00069">
    <property type="entry name" value="Pkinase"/>
    <property type="match status" value="1"/>
</dbReference>
<evidence type="ECO:0000313" key="3">
    <source>
        <dbReference type="Proteomes" id="UP001652628"/>
    </source>
</evidence>
<keyword evidence="3" id="KW-1185">Reference proteome</keyword>
<evidence type="ECO:0000313" key="4">
    <source>
        <dbReference type="RefSeq" id="XP_016932540.3"/>
    </source>
</evidence>
<keyword evidence="4" id="KW-0808">Transferase</keyword>
<reference evidence="4" key="2">
    <citation type="submission" date="2025-08" db="UniProtKB">
        <authorList>
            <consortium name="RefSeq"/>
        </authorList>
    </citation>
    <scope>IDENTIFICATION</scope>
</reference>
<dbReference type="InterPro" id="IPR000719">
    <property type="entry name" value="Prot_kinase_dom"/>
</dbReference>
<dbReference type="PANTHER" id="PTHR11909">
    <property type="entry name" value="CASEIN KINASE-RELATED"/>
    <property type="match status" value="1"/>
</dbReference>
<dbReference type="EC" id="2.7.11.1" evidence="1"/>
<organism evidence="3 4">
    <name type="scientific">Drosophila suzukii</name>
    <name type="common">Spotted-wing drosophila fruit fly</name>
    <dbReference type="NCBI Taxonomy" id="28584"/>
    <lineage>
        <taxon>Eukaryota</taxon>
        <taxon>Metazoa</taxon>
        <taxon>Ecdysozoa</taxon>
        <taxon>Arthropoda</taxon>
        <taxon>Hexapoda</taxon>
        <taxon>Insecta</taxon>
        <taxon>Pterygota</taxon>
        <taxon>Neoptera</taxon>
        <taxon>Endopterygota</taxon>
        <taxon>Diptera</taxon>
        <taxon>Brachycera</taxon>
        <taxon>Muscomorpha</taxon>
        <taxon>Ephydroidea</taxon>
        <taxon>Drosophilidae</taxon>
        <taxon>Drosophila</taxon>
        <taxon>Sophophora</taxon>
    </lineage>
</organism>
<accession>A0AB39ZEL7</accession>
<evidence type="ECO:0000259" key="2">
    <source>
        <dbReference type="PROSITE" id="PS50011"/>
    </source>
</evidence>
<proteinExistence type="predicted"/>
<dbReference type="GO" id="GO:0004674">
    <property type="term" value="F:protein serine/threonine kinase activity"/>
    <property type="evidence" value="ECO:0007669"/>
    <property type="project" value="UniProtKB-EC"/>
</dbReference>
<dbReference type="RefSeq" id="XP_016932540.3">
    <property type="nucleotide sequence ID" value="XM_017077051.4"/>
</dbReference>
<dbReference type="InterPro" id="IPR011009">
    <property type="entry name" value="Kinase-like_dom_sf"/>
</dbReference>
<dbReference type="SMART" id="SM00220">
    <property type="entry name" value="S_TKc"/>
    <property type="match status" value="1"/>
</dbReference>
<dbReference type="InterPro" id="IPR008271">
    <property type="entry name" value="Ser/Thr_kinase_AS"/>
</dbReference>
<dbReference type="InterPro" id="IPR050235">
    <property type="entry name" value="CK1_Ser-Thr_kinase"/>
</dbReference>
<reference evidence="3" key="1">
    <citation type="submission" date="2025-05" db="UniProtKB">
        <authorList>
            <consortium name="RefSeq"/>
        </authorList>
    </citation>
    <scope>NUCLEOTIDE SEQUENCE [LARGE SCALE GENOMIC DNA]</scope>
</reference>
<feature type="domain" description="Protein kinase" evidence="2">
    <location>
        <begin position="10"/>
        <end position="284"/>
    </location>
</feature>
<dbReference type="AlphaFoldDB" id="A0AB39ZEL7"/>
<keyword evidence="4" id="KW-0418">Kinase</keyword>
<dbReference type="GeneID" id="108011810"/>
<name>A0AB39ZEL7_DROSZ</name>
<evidence type="ECO:0000256" key="1">
    <source>
        <dbReference type="ARBA" id="ARBA00012513"/>
    </source>
</evidence>
<dbReference type="PROSITE" id="PS00108">
    <property type="entry name" value="PROTEIN_KINASE_ST"/>
    <property type="match status" value="1"/>
</dbReference>